<dbReference type="Pfam" id="PF10049">
    <property type="entry name" value="DUF2283"/>
    <property type="match status" value="1"/>
</dbReference>
<dbReference type="HOGENOM" id="CLU_166740_3_0_11"/>
<dbReference type="EMBL" id="CP003697">
    <property type="protein sequence ID" value="AGF71941.1"/>
    <property type="molecule type" value="Genomic_DNA"/>
</dbReference>
<keyword evidence="2" id="KW-1185">Reference proteome</keyword>
<evidence type="ECO:0000313" key="1">
    <source>
        <dbReference type="EMBL" id="AGF71941.1"/>
    </source>
</evidence>
<dbReference type="STRING" id="1121362.A605_04665"/>
<evidence type="ECO:0008006" key="3">
    <source>
        <dbReference type="Google" id="ProtNLM"/>
    </source>
</evidence>
<dbReference type="RefSeq" id="WP_015400360.1">
    <property type="nucleotide sequence ID" value="NC_020302.1"/>
</dbReference>
<sequence length="65" mass="7165">MSAWEYDPKANAAYLHLSPDRDTPAVRQVNAVGDEIILDFSAEGRIIGVEVLRASELLDPRLLEG</sequence>
<evidence type="ECO:0000313" key="2">
    <source>
        <dbReference type="Proteomes" id="UP000011723"/>
    </source>
</evidence>
<dbReference type="KEGG" id="chn:A605_04665"/>
<dbReference type="AlphaFoldDB" id="M1P5L6"/>
<organism evidence="1 2">
    <name type="scientific">Corynebacterium halotolerans YIM 70093 = DSM 44683</name>
    <dbReference type="NCBI Taxonomy" id="1121362"/>
    <lineage>
        <taxon>Bacteria</taxon>
        <taxon>Bacillati</taxon>
        <taxon>Actinomycetota</taxon>
        <taxon>Actinomycetes</taxon>
        <taxon>Mycobacteriales</taxon>
        <taxon>Corynebacteriaceae</taxon>
        <taxon>Corynebacterium</taxon>
    </lineage>
</organism>
<dbReference type="PATRIC" id="fig|1121362.3.peg.936"/>
<gene>
    <name evidence="1" type="ORF">A605_04665</name>
</gene>
<dbReference type="OrthoDB" id="2911799at2"/>
<dbReference type="Proteomes" id="UP000011723">
    <property type="component" value="Chromosome"/>
</dbReference>
<protein>
    <recommendedName>
        <fullName evidence="3">DUF2283 domain-containing protein</fullName>
    </recommendedName>
</protein>
<reference evidence="1 2" key="1">
    <citation type="journal article" date="2012" name="Stand. Genomic Sci.">
        <title>Genome sequence of the halotolerant bacterium Corynebacterium halotolerans type strain YIM 70093(T) (= DSM 44683(T)).</title>
        <authorList>
            <person name="Ruckert C."/>
            <person name="Albersmeier A."/>
            <person name="Al-Dilaimi A."/>
            <person name="Niehaus K."/>
            <person name="Szczepanowski R."/>
            <person name="Kalinowski J."/>
        </authorList>
    </citation>
    <scope>NUCLEOTIDE SEQUENCE [LARGE SCALE GENOMIC DNA]</scope>
    <source>
        <strain evidence="1">YIM 70093</strain>
    </source>
</reference>
<dbReference type="InterPro" id="IPR019270">
    <property type="entry name" value="DUF2283"/>
</dbReference>
<proteinExistence type="predicted"/>
<accession>M1P5L6</accession>
<name>M1P5L6_9CORY</name>